<organism evidence="2 3">
    <name type="scientific">Corynebacterium variabile</name>
    <dbReference type="NCBI Taxonomy" id="1727"/>
    <lineage>
        <taxon>Bacteria</taxon>
        <taxon>Bacillati</taxon>
        <taxon>Actinomycetota</taxon>
        <taxon>Actinomycetes</taxon>
        <taxon>Mycobacteriales</taxon>
        <taxon>Corynebacteriaceae</taxon>
        <taxon>Corynebacterium</taxon>
    </lineage>
</organism>
<gene>
    <name evidence="2" type="ORF">DCL06_08580</name>
</gene>
<sequence length="145" mass="15403">MARRNGAYVAVAESATGGRISSRLAAVPESSDWFLGAVVSYRTSVKQDLLGVAPGPVISREAVTAMVEGVCRLTGAESAVAVSGSAGPHEQEGQPAGTVWIAVSVDHRVRSEKKHCDGEPEEVLVATEKRALEFLVEEMEREARQ</sequence>
<dbReference type="NCBIfam" id="TIGR00199">
    <property type="entry name" value="PncC_domain"/>
    <property type="match status" value="1"/>
</dbReference>
<dbReference type="SUPFAM" id="SSF142433">
    <property type="entry name" value="CinA-like"/>
    <property type="match status" value="1"/>
</dbReference>
<feature type="domain" description="CinA C-terminal" evidence="1">
    <location>
        <begin position="3"/>
        <end position="138"/>
    </location>
</feature>
<dbReference type="InterPro" id="IPR008136">
    <property type="entry name" value="CinA_C"/>
</dbReference>
<comment type="caution">
    <text evidence="2">The sequence shown here is derived from an EMBL/GenBank/DDBJ whole genome shotgun (WGS) entry which is preliminary data.</text>
</comment>
<dbReference type="AlphaFoldDB" id="A0A3B9QV58"/>
<evidence type="ECO:0000313" key="2">
    <source>
        <dbReference type="EMBL" id="HAF72881.1"/>
    </source>
</evidence>
<dbReference type="Gene3D" id="3.90.950.20">
    <property type="entry name" value="CinA-like"/>
    <property type="match status" value="1"/>
</dbReference>
<dbReference type="EMBL" id="DMDD01000202">
    <property type="protein sequence ID" value="HAF72881.1"/>
    <property type="molecule type" value="Genomic_DNA"/>
</dbReference>
<reference evidence="2 3" key="1">
    <citation type="journal article" date="2018" name="Nat. Biotechnol.">
        <title>A standardized bacterial taxonomy based on genome phylogeny substantially revises the tree of life.</title>
        <authorList>
            <person name="Parks D.H."/>
            <person name="Chuvochina M."/>
            <person name="Waite D.W."/>
            <person name="Rinke C."/>
            <person name="Skarshewski A."/>
            <person name="Chaumeil P.A."/>
            <person name="Hugenholtz P."/>
        </authorList>
    </citation>
    <scope>NUCLEOTIDE SEQUENCE [LARGE SCALE GENOMIC DNA]</scope>
    <source>
        <strain evidence="2">UBA9851</strain>
    </source>
</reference>
<evidence type="ECO:0000313" key="3">
    <source>
        <dbReference type="Proteomes" id="UP000260925"/>
    </source>
</evidence>
<proteinExistence type="predicted"/>
<evidence type="ECO:0000259" key="1">
    <source>
        <dbReference type="Pfam" id="PF02464"/>
    </source>
</evidence>
<dbReference type="InterPro" id="IPR036653">
    <property type="entry name" value="CinA-like_C"/>
</dbReference>
<accession>A0A3B9QV58</accession>
<dbReference type="Pfam" id="PF02464">
    <property type="entry name" value="CinA"/>
    <property type="match status" value="1"/>
</dbReference>
<protein>
    <submittedName>
        <fullName evidence="2">CinA family protein</fullName>
    </submittedName>
</protein>
<name>A0A3B9QV58_9CORY</name>
<dbReference type="Proteomes" id="UP000260925">
    <property type="component" value="Unassembled WGS sequence"/>
</dbReference>